<dbReference type="Gene3D" id="3.40.30.10">
    <property type="entry name" value="Glutaredoxin"/>
    <property type="match status" value="1"/>
</dbReference>
<dbReference type="InterPro" id="IPR036249">
    <property type="entry name" value="Thioredoxin-like_sf"/>
</dbReference>
<dbReference type="STRING" id="1406858.GCA_000710895_04412"/>
<dbReference type="PANTHER" id="PTHR13887">
    <property type="entry name" value="GLUTATHIONE S-TRANSFERASE KAPPA"/>
    <property type="match status" value="1"/>
</dbReference>
<evidence type="ECO:0000313" key="8">
    <source>
        <dbReference type="EMBL" id="SUA79824.1"/>
    </source>
</evidence>
<feature type="domain" description="Thioredoxin" evidence="7">
    <location>
        <begin position="51"/>
        <end position="254"/>
    </location>
</feature>
<dbReference type="InterPro" id="IPR013766">
    <property type="entry name" value="Thioredoxin_domain"/>
</dbReference>
<dbReference type="GO" id="GO:0016491">
    <property type="term" value="F:oxidoreductase activity"/>
    <property type="evidence" value="ECO:0007669"/>
    <property type="project" value="UniProtKB-KW"/>
</dbReference>
<dbReference type="InterPro" id="IPR012336">
    <property type="entry name" value="Thioredoxin-like_fold"/>
</dbReference>
<reference evidence="8 9" key="1">
    <citation type="submission" date="2018-06" db="EMBL/GenBank/DDBJ databases">
        <authorList>
            <consortium name="Pathogen Informatics"/>
            <person name="Doyle S."/>
        </authorList>
    </citation>
    <scope>NUCLEOTIDE SEQUENCE [LARGE SCALE GENOMIC DNA]</scope>
    <source>
        <strain evidence="8 9">NCTC1934</strain>
    </source>
</reference>
<dbReference type="PANTHER" id="PTHR13887:SF14">
    <property type="entry name" value="DISULFIDE BOND FORMATION PROTEIN D"/>
    <property type="match status" value="1"/>
</dbReference>
<dbReference type="AlphaFoldDB" id="A0A378YRR2"/>
<keyword evidence="5" id="KW-0676">Redox-active center</keyword>
<keyword evidence="4" id="KW-1015">Disulfide bond</keyword>
<keyword evidence="6" id="KW-1133">Transmembrane helix</keyword>
<gene>
    <name evidence="8" type="primary">bdbD</name>
    <name evidence="8" type="ORF">NCTC1934_03982</name>
</gene>
<evidence type="ECO:0000256" key="2">
    <source>
        <dbReference type="ARBA" id="ARBA00022729"/>
    </source>
</evidence>
<sequence length="260" mass="28299">MSNRSQRRARNTPATRSSARPAIAKIGAGLAVFAAVALLVIAISQIAHKRTEESARADSATTSTADDEIIRQLAALARRDAADPMARGAVDAPVVMIEYSDFQCPYCKQFAQYTEPELVRRYLDSGQLRIEWRSMAFFGPESEVAARAAWAAGRQGRFWEMHDLLFAHSPEKKNTGAYTDDTVTEWAMRAGVADIAKFRADLNSDAARDAVDVDMSEAIGIGVGSTPAFLINGRPILGARPVEQMIAVIEAGLRDREGVK</sequence>
<keyword evidence="2" id="KW-0732">Signal</keyword>
<evidence type="ECO:0000256" key="4">
    <source>
        <dbReference type="ARBA" id="ARBA00023157"/>
    </source>
</evidence>
<dbReference type="SUPFAM" id="SSF52833">
    <property type="entry name" value="Thioredoxin-like"/>
    <property type="match status" value="1"/>
</dbReference>
<keyword evidence="6" id="KW-0472">Membrane</keyword>
<dbReference type="OrthoDB" id="117402at2"/>
<evidence type="ECO:0000259" key="7">
    <source>
        <dbReference type="PROSITE" id="PS51352"/>
    </source>
</evidence>
<dbReference type="EMBL" id="UGRY01000002">
    <property type="protein sequence ID" value="SUA79824.1"/>
    <property type="molecule type" value="Genomic_DNA"/>
</dbReference>
<comment type="similarity">
    <text evidence="1">Belongs to the thioredoxin family. DsbA subfamily.</text>
</comment>
<feature type="transmembrane region" description="Helical" evidence="6">
    <location>
        <begin position="26"/>
        <end position="47"/>
    </location>
</feature>
<protein>
    <submittedName>
        <fullName evidence="8">Thiol-disulfide oxidoreductase D</fullName>
    </submittedName>
</protein>
<keyword evidence="9" id="KW-1185">Reference proteome</keyword>
<evidence type="ECO:0000313" key="9">
    <source>
        <dbReference type="Proteomes" id="UP000255467"/>
    </source>
</evidence>
<evidence type="ECO:0000256" key="6">
    <source>
        <dbReference type="SAM" id="Phobius"/>
    </source>
</evidence>
<dbReference type="PROSITE" id="PS51352">
    <property type="entry name" value="THIOREDOXIN_2"/>
    <property type="match status" value="1"/>
</dbReference>
<dbReference type="Proteomes" id="UP000255467">
    <property type="component" value="Unassembled WGS sequence"/>
</dbReference>
<evidence type="ECO:0000256" key="3">
    <source>
        <dbReference type="ARBA" id="ARBA00023002"/>
    </source>
</evidence>
<evidence type="ECO:0000256" key="5">
    <source>
        <dbReference type="ARBA" id="ARBA00023284"/>
    </source>
</evidence>
<dbReference type="Pfam" id="PF13462">
    <property type="entry name" value="Thioredoxin_4"/>
    <property type="match status" value="1"/>
</dbReference>
<evidence type="ECO:0000256" key="1">
    <source>
        <dbReference type="ARBA" id="ARBA00005791"/>
    </source>
</evidence>
<accession>A0A378YRR2</accession>
<name>A0A378YRR2_9NOCA</name>
<proteinExistence type="inferred from homology"/>
<keyword evidence="3" id="KW-0560">Oxidoreductase</keyword>
<keyword evidence="6" id="KW-0812">Transmembrane</keyword>
<organism evidence="8 9">
    <name type="scientific">Nocardia otitidiscaviarum</name>
    <dbReference type="NCBI Taxonomy" id="1823"/>
    <lineage>
        <taxon>Bacteria</taxon>
        <taxon>Bacillati</taxon>
        <taxon>Actinomycetota</taxon>
        <taxon>Actinomycetes</taxon>
        <taxon>Mycobacteriales</taxon>
        <taxon>Nocardiaceae</taxon>
        <taxon>Nocardia</taxon>
    </lineage>
</organism>
<dbReference type="RefSeq" id="WP_039815710.1">
    <property type="nucleotide sequence ID" value="NZ_UGRY01000002.1"/>
</dbReference>